<dbReference type="GO" id="GO:0016831">
    <property type="term" value="F:carboxy-lyase activity"/>
    <property type="evidence" value="ECO:0007669"/>
    <property type="project" value="UniProtKB-KW"/>
</dbReference>
<sequence length="159" mass="17045">MFISIPSPHTMLSSCYDYFPLVPCSEFNDIVSLVNLENVLFCSREEESIAVGAGLYIAGYRPLVMMQSSGLMSSLNTLGSLVIAYGIPLTIAVALRGGQDEYNPTQIPAGRAVKSTLETMGCKIVSVSSSEALNVLCDISSVPLSSRFGLRATVVLIER</sequence>
<evidence type="ECO:0000256" key="2">
    <source>
        <dbReference type="ARBA" id="ARBA00023239"/>
    </source>
</evidence>
<evidence type="ECO:0000313" key="3">
    <source>
        <dbReference type="EMBL" id="QJC21942.1"/>
    </source>
</evidence>
<dbReference type="InterPro" id="IPR051818">
    <property type="entry name" value="TPP_dependent_decarboxylase"/>
</dbReference>
<dbReference type="EMBL" id="CP050804">
    <property type="protein sequence ID" value="QJC21942.1"/>
    <property type="molecule type" value="Genomic_DNA"/>
</dbReference>
<name>A0A6H2ELK0_9ACTO</name>
<dbReference type="PANTHER" id="PTHR42818:SF1">
    <property type="entry name" value="SULFOPYRUVATE DECARBOXYLASE"/>
    <property type="match status" value="1"/>
</dbReference>
<proteinExistence type="predicted"/>
<keyword evidence="4" id="KW-1185">Reference proteome</keyword>
<keyword evidence="2" id="KW-0456">Lyase</keyword>
<dbReference type="Proteomes" id="UP000502298">
    <property type="component" value="Chromosome"/>
</dbReference>
<reference evidence="3 4" key="1">
    <citation type="submission" date="2020-03" db="EMBL/GenBank/DDBJ databases">
        <title>Complete genome of Arcanobacterium buesumensis sp. nov. strain 2701.</title>
        <authorList>
            <person name="Borowiak M."/>
            <person name="Alssahen M."/>
            <person name="Laemmler C."/>
            <person name="Malorny B."/>
            <person name="Hassan A."/>
            <person name="Prenger-Berninghoff E."/>
            <person name="Ploetz M."/>
            <person name="Abdulmawjood A."/>
        </authorList>
    </citation>
    <scope>NUCLEOTIDE SEQUENCE [LARGE SCALE GENOMIC DNA]</scope>
    <source>
        <strain evidence="3 4">2701</strain>
    </source>
</reference>
<accession>A0A6H2ELK0</accession>
<evidence type="ECO:0000313" key="4">
    <source>
        <dbReference type="Proteomes" id="UP000502298"/>
    </source>
</evidence>
<evidence type="ECO:0000256" key="1">
    <source>
        <dbReference type="ARBA" id="ARBA00022793"/>
    </source>
</evidence>
<organism evidence="3 4">
    <name type="scientific">Arcanobacterium buesumense</name>
    <dbReference type="NCBI Taxonomy" id="2722751"/>
    <lineage>
        <taxon>Bacteria</taxon>
        <taxon>Bacillati</taxon>
        <taxon>Actinomycetota</taxon>
        <taxon>Actinomycetes</taxon>
        <taxon>Actinomycetales</taxon>
        <taxon>Actinomycetaceae</taxon>
        <taxon>Arcanobacterium</taxon>
    </lineage>
</organism>
<dbReference type="KEGG" id="arca:HC352_05110"/>
<gene>
    <name evidence="3" type="ORF">HC352_05110</name>
</gene>
<keyword evidence="1" id="KW-0210">Decarboxylase</keyword>
<dbReference type="PANTHER" id="PTHR42818">
    <property type="entry name" value="SULFOPYRUVATE DECARBOXYLASE SUBUNIT ALPHA"/>
    <property type="match status" value="1"/>
</dbReference>
<dbReference type="RefSeq" id="WP_168917881.1">
    <property type="nucleotide sequence ID" value="NZ_CP050804.1"/>
</dbReference>
<protein>
    <recommendedName>
        <fullName evidence="5">Thiamine pyrophosphate enzyme N-terminal TPP-binding domain-containing protein</fullName>
    </recommendedName>
</protein>
<dbReference type="AlphaFoldDB" id="A0A6H2ELK0"/>
<evidence type="ECO:0008006" key="5">
    <source>
        <dbReference type="Google" id="ProtNLM"/>
    </source>
</evidence>